<feature type="domain" description="Zn(2)-C6 fungal-type" evidence="2">
    <location>
        <begin position="10"/>
        <end position="38"/>
    </location>
</feature>
<dbReference type="InterPro" id="IPR001138">
    <property type="entry name" value="Zn2Cys6_DnaBD"/>
</dbReference>
<dbReference type="SMART" id="SM00066">
    <property type="entry name" value="GAL4"/>
    <property type="match status" value="1"/>
</dbReference>
<dbReference type="InterPro" id="IPR036864">
    <property type="entry name" value="Zn2-C6_fun-type_DNA-bd_sf"/>
</dbReference>
<sequence length="544" mass="61298">MVYTGQPSKACGLCRFRKIKCDEKRPECTQCIRLKAKCPGYRDPLDLKFKDQGKVIEQRMNRRQQLEASSSASISFAAPEASSTVLSNSSRRVDRQAPSLTVQRVSPSIEALVTPFFFSYFFADDAVNGRLLIPCLPRTMREAEKDDALSLAISCVGHAVLSNVRSSPQEIMASRQTYANAVRLTSAALQEPASCNAYNMIMTIILLAMFEVITCQDPQSMQAWHSHLEGAVALLNLQGSSLVKDRSGVNLFMQLRSQILVRCAQGSTPIPTPIAKWARRLKKLMGPDELIYTQLSDHMDRFVNVRASLLNLDYLNSPSTVSALLSIDQDLDRWAASLPGSWQYETHTTAPNEDFFDATYHKYPSYSIALAWNDYRAIRLVLCDTLFLHFNSRIAMGKHIGFPELLAQRDRVIETTRRISRDICYSVPYFLGRTSHPYTAKPTVGGVQIMWGLFVTACQLCNPDHQRMWALKKLESIGYLMGVAQAVQLHCTMQKKVLLTPGEKTTWDRTIMSKHWYEDCRVPMLMKAEEVLAATSFSLPVLHT</sequence>
<keyword evidence="4" id="KW-1185">Reference proteome</keyword>
<dbReference type="PANTHER" id="PTHR38791">
    <property type="entry name" value="ZN(II)2CYS6 TRANSCRIPTION FACTOR (EUROFUNG)-RELATED-RELATED"/>
    <property type="match status" value="1"/>
</dbReference>
<dbReference type="PANTHER" id="PTHR38791:SF5">
    <property type="entry name" value="TRANSCRIPTION FACTOR DBAG-RELATED"/>
    <property type="match status" value="1"/>
</dbReference>
<evidence type="ECO:0000256" key="1">
    <source>
        <dbReference type="ARBA" id="ARBA00023242"/>
    </source>
</evidence>
<comment type="caution">
    <text evidence="3">The sequence shown here is derived from an EMBL/GenBank/DDBJ whole genome shotgun (WGS) entry which is preliminary data.</text>
</comment>
<evidence type="ECO:0000313" key="3">
    <source>
        <dbReference type="EMBL" id="KAF2095425.1"/>
    </source>
</evidence>
<dbReference type="Pfam" id="PF11951">
    <property type="entry name" value="Fungal_trans_2"/>
    <property type="match status" value="1"/>
</dbReference>
<organism evidence="3 4">
    <name type="scientific">Rhizodiscina lignyota</name>
    <dbReference type="NCBI Taxonomy" id="1504668"/>
    <lineage>
        <taxon>Eukaryota</taxon>
        <taxon>Fungi</taxon>
        <taxon>Dikarya</taxon>
        <taxon>Ascomycota</taxon>
        <taxon>Pezizomycotina</taxon>
        <taxon>Dothideomycetes</taxon>
        <taxon>Pleosporomycetidae</taxon>
        <taxon>Aulographales</taxon>
        <taxon>Rhizodiscinaceae</taxon>
        <taxon>Rhizodiscina</taxon>
    </lineage>
</organism>
<dbReference type="OrthoDB" id="2991872at2759"/>
<dbReference type="EMBL" id="ML978131">
    <property type="protein sequence ID" value="KAF2095425.1"/>
    <property type="molecule type" value="Genomic_DNA"/>
</dbReference>
<dbReference type="CDD" id="cd00067">
    <property type="entry name" value="GAL4"/>
    <property type="match status" value="1"/>
</dbReference>
<dbReference type="Pfam" id="PF00172">
    <property type="entry name" value="Zn_clus"/>
    <property type="match status" value="1"/>
</dbReference>
<dbReference type="InterPro" id="IPR053175">
    <property type="entry name" value="DHMBA_Reg_Transcription_Factor"/>
</dbReference>
<evidence type="ECO:0000313" key="4">
    <source>
        <dbReference type="Proteomes" id="UP000799772"/>
    </source>
</evidence>
<dbReference type="SUPFAM" id="SSF57701">
    <property type="entry name" value="Zn2/Cys6 DNA-binding domain"/>
    <property type="match status" value="1"/>
</dbReference>
<dbReference type="GO" id="GO:0000981">
    <property type="term" value="F:DNA-binding transcription factor activity, RNA polymerase II-specific"/>
    <property type="evidence" value="ECO:0007669"/>
    <property type="project" value="InterPro"/>
</dbReference>
<name>A0A9P4M380_9PEZI</name>
<accession>A0A9P4M380</accession>
<dbReference type="PROSITE" id="PS00463">
    <property type="entry name" value="ZN2_CY6_FUNGAL_1"/>
    <property type="match status" value="1"/>
</dbReference>
<keyword evidence="1" id="KW-0539">Nucleus</keyword>
<proteinExistence type="predicted"/>
<dbReference type="AlphaFoldDB" id="A0A9P4M380"/>
<protein>
    <recommendedName>
        <fullName evidence="2">Zn(2)-C6 fungal-type domain-containing protein</fullName>
    </recommendedName>
</protein>
<dbReference type="Proteomes" id="UP000799772">
    <property type="component" value="Unassembled WGS sequence"/>
</dbReference>
<dbReference type="InterPro" id="IPR021858">
    <property type="entry name" value="Fun_TF"/>
</dbReference>
<dbReference type="Gene3D" id="4.10.240.10">
    <property type="entry name" value="Zn(2)-C6 fungal-type DNA-binding domain"/>
    <property type="match status" value="1"/>
</dbReference>
<reference evidence="3" key="1">
    <citation type="journal article" date="2020" name="Stud. Mycol.">
        <title>101 Dothideomycetes genomes: a test case for predicting lifestyles and emergence of pathogens.</title>
        <authorList>
            <person name="Haridas S."/>
            <person name="Albert R."/>
            <person name="Binder M."/>
            <person name="Bloem J."/>
            <person name="Labutti K."/>
            <person name="Salamov A."/>
            <person name="Andreopoulos B."/>
            <person name="Baker S."/>
            <person name="Barry K."/>
            <person name="Bills G."/>
            <person name="Bluhm B."/>
            <person name="Cannon C."/>
            <person name="Castanera R."/>
            <person name="Culley D."/>
            <person name="Daum C."/>
            <person name="Ezra D."/>
            <person name="Gonzalez J."/>
            <person name="Henrissat B."/>
            <person name="Kuo A."/>
            <person name="Liang C."/>
            <person name="Lipzen A."/>
            <person name="Lutzoni F."/>
            <person name="Magnuson J."/>
            <person name="Mondo S."/>
            <person name="Nolan M."/>
            <person name="Ohm R."/>
            <person name="Pangilinan J."/>
            <person name="Park H.-J."/>
            <person name="Ramirez L."/>
            <person name="Alfaro M."/>
            <person name="Sun H."/>
            <person name="Tritt A."/>
            <person name="Yoshinaga Y."/>
            <person name="Zwiers L.-H."/>
            <person name="Turgeon B."/>
            <person name="Goodwin S."/>
            <person name="Spatafora J."/>
            <person name="Crous P."/>
            <person name="Grigoriev I."/>
        </authorList>
    </citation>
    <scope>NUCLEOTIDE SEQUENCE</scope>
    <source>
        <strain evidence="3">CBS 133067</strain>
    </source>
</reference>
<dbReference type="PROSITE" id="PS50048">
    <property type="entry name" value="ZN2_CY6_FUNGAL_2"/>
    <property type="match status" value="1"/>
</dbReference>
<gene>
    <name evidence="3" type="ORF">NA57DRAFT_79152</name>
</gene>
<evidence type="ECO:0000259" key="2">
    <source>
        <dbReference type="PROSITE" id="PS50048"/>
    </source>
</evidence>
<dbReference type="GO" id="GO:0008270">
    <property type="term" value="F:zinc ion binding"/>
    <property type="evidence" value="ECO:0007669"/>
    <property type="project" value="InterPro"/>
</dbReference>